<protein>
    <submittedName>
        <fullName evidence="2">Uncharacterized protein</fullName>
    </submittedName>
</protein>
<reference evidence="2 3" key="1">
    <citation type="submission" date="2016-11" db="EMBL/GenBank/DDBJ databases">
        <authorList>
            <person name="Jaros S."/>
            <person name="Januszkiewicz K."/>
            <person name="Wedrychowicz H."/>
        </authorList>
    </citation>
    <scope>NUCLEOTIDE SEQUENCE [LARGE SCALE GENOMIC DNA]</scope>
    <source>
        <strain evidence="2 3">DSM 28715</strain>
    </source>
</reference>
<keyword evidence="1" id="KW-0732">Signal</keyword>
<evidence type="ECO:0000313" key="2">
    <source>
        <dbReference type="EMBL" id="SHH08844.1"/>
    </source>
</evidence>
<evidence type="ECO:0000256" key="1">
    <source>
        <dbReference type="SAM" id="SignalP"/>
    </source>
</evidence>
<keyword evidence="3" id="KW-1185">Reference proteome</keyword>
<sequence length="216" mass="24259">MSSRKCFFFFGSLVLSLAKPASAQEATLYEEAALSQRLPTAEERLRQENECQIEYDYQSSNALVALSAAYQGRVVNLHPQRGLLIYWIAYEGPEKGTFAISSSGELPLGGIAGFDICEFMTLMTTRPVQNRGDVLRYATLRLRSNLDLSVDYPTANAVIDEKGLLAVTPASKYVEIYADEPNELLDWIEENKQQIDWLRIPFPIIGLSDRVLLPMK</sequence>
<feature type="signal peptide" evidence="1">
    <location>
        <begin position="1"/>
        <end position="23"/>
    </location>
</feature>
<proteinExistence type="predicted"/>
<gene>
    <name evidence="2" type="ORF">SAMN05444003_2035</name>
</gene>
<dbReference type="EMBL" id="FQXB01000002">
    <property type="protein sequence ID" value="SHH08844.1"/>
    <property type="molecule type" value="Genomic_DNA"/>
</dbReference>
<evidence type="ECO:0000313" key="3">
    <source>
        <dbReference type="Proteomes" id="UP000184074"/>
    </source>
</evidence>
<dbReference type="AlphaFoldDB" id="A0A1M5Q411"/>
<feature type="chain" id="PRO_5012206353" evidence="1">
    <location>
        <begin position="24"/>
        <end position="216"/>
    </location>
</feature>
<dbReference type="RefSeq" id="WP_131802790.1">
    <property type="nucleotide sequence ID" value="NZ_FQXB01000002.1"/>
</dbReference>
<dbReference type="Proteomes" id="UP000184074">
    <property type="component" value="Unassembled WGS sequence"/>
</dbReference>
<organism evidence="2 3">
    <name type="scientific">Cognatiyoonia sediminum</name>
    <dbReference type="NCBI Taxonomy" id="1508389"/>
    <lineage>
        <taxon>Bacteria</taxon>
        <taxon>Pseudomonadati</taxon>
        <taxon>Pseudomonadota</taxon>
        <taxon>Alphaproteobacteria</taxon>
        <taxon>Rhodobacterales</taxon>
        <taxon>Paracoccaceae</taxon>
        <taxon>Cognatiyoonia</taxon>
    </lineage>
</organism>
<name>A0A1M5Q411_9RHOB</name>
<accession>A0A1M5Q411</accession>